<keyword evidence="7" id="KW-0732">Signal</keyword>
<reference evidence="10 11" key="3">
    <citation type="submission" date="2019-11" db="EMBL/GenBank/DDBJ databases">
        <title>A de novo genome assembly of a pear dwarfing rootstock.</title>
        <authorList>
            <person name="Wang F."/>
            <person name="Wang J."/>
            <person name="Li S."/>
            <person name="Zhang Y."/>
            <person name="Fang M."/>
            <person name="Ma L."/>
            <person name="Zhao Y."/>
            <person name="Jiang S."/>
        </authorList>
    </citation>
    <scope>NUCLEOTIDE SEQUENCE [LARGE SCALE GENOMIC DNA]</scope>
    <source>
        <strain evidence="10">S2</strain>
        <tissue evidence="10">Leaf</tissue>
    </source>
</reference>
<evidence type="ECO:0000313" key="11">
    <source>
        <dbReference type="Proteomes" id="UP000327157"/>
    </source>
</evidence>
<dbReference type="PANTHER" id="PTHR32285:SF206">
    <property type="entry name" value="PROTEIN TRICHOME BIREFRINGENCE-LIKE 37"/>
    <property type="match status" value="1"/>
</dbReference>
<dbReference type="GO" id="GO:0016020">
    <property type="term" value="C:membrane"/>
    <property type="evidence" value="ECO:0007669"/>
    <property type="project" value="UniProtKB-SubCell"/>
</dbReference>
<gene>
    <name evidence="10" type="ORF">D8674_005195</name>
</gene>
<proteinExistence type="inferred from homology"/>
<evidence type="ECO:0000259" key="9">
    <source>
        <dbReference type="Pfam" id="PF14416"/>
    </source>
</evidence>
<keyword evidence="6" id="KW-0472">Membrane</keyword>
<dbReference type="Pfam" id="PF14416">
    <property type="entry name" value="PMR5N"/>
    <property type="match status" value="1"/>
</dbReference>
<dbReference type="InterPro" id="IPR029962">
    <property type="entry name" value="TBL"/>
</dbReference>
<reference evidence="10 11" key="1">
    <citation type="submission" date="2019-09" db="EMBL/GenBank/DDBJ databases">
        <authorList>
            <person name="Ou C."/>
        </authorList>
    </citation>
    <scope>NUCLEOTIDE SEQUENCE [LARGE SCALE GENOMIC DNA]</scope>
    <source>
        <strain evidence="10">S2</strain>
        <tissue evidence="10">Leaf</tissue>
    </source>
</reference>
<name>A0A5N5FQS3_9ROSA</name>
<feature type="domain" description="Trichome birefringence-like C-terminal" evidence="8">
    <location>
        <begin position="125"/>
        <end position="288"/>
    </location>
</feature>
<evidence type="ECO:0000256" key="3">
    <source>
        <dbReference type="ARBA" id="ARBA00022692"/>
    </source>
</evidence>
<dbReference type="PANTHER" id="PTHR32285">
    <property type="entry name" value="PROTEIN TRICHOME BIREFRINGENCE-LIKE 9-RELATED"/>
    <property type="match status" value="1"/>
</dbReference>
<dbReference type="Pfam" id="PF13839">
    <property type="entry name" value="PC-Esterase"/>
    <property type="match status" value="1"/>
</dbReference>
<organism evidence="10 11">
    <name type="scientific">Pyrus ussuriensis x Pyrus communis</name>
    <dbReference type="NCBI Taxonomy" id="2448454"/>
    <lineage>
        <taxon>Eukaryota</taxon>
        <taxon>Viridiplantae</taxon>
        <taxon>Streptophyta</taxon>
        <taxon>Embryophyta</taxon>
        <taxon>Tracheophyta</taxon>
        <taxon>Spermatophyta</taxon>
        <taxon>Magnoliopsida</taxon>
        <taxon>eudicotyledons</taxon>
        <taxon>Gunneridae</taxon>
        <taxon>Pentapetalae</taxon>
        <taxon>rosids</taxon>
        <taxon>fabids</taxon>
        <taxon>Rosales</taxon>
        <taxon>Rosaceae</taxon>
        <taxon>Amygdaloideae</taxon>
        <taxon>Maleae</taxon>
        <taxon>Pyrus</taxon>
    </lineage>
</organism>
<dbReference type="GO" id="GO:0005794">
    <property type="term" value="C:Golgi apparatus"/>
    <property type="evidence" value="ECO:0007669"/>
    <property type="project" value="TreeGrafter"/>
</dbReference>
<comment type="subcellular location">
    <subcellularLocation>
        <location evidence="1">Membrane</location>
        <topology evidence="1">Single-pass membrane protein</topology>
    </subcellularLocation>
</comment>
<feature type="chain" id="PRO_5024401476" evidence="7">
    <location>
        <begin position="26"/>
        <end position="304"/>
    </location>
</feature>
<accession>A0A5N5FQS3</accession>
<evidence type="ECO:0000256" key="5">
    <source>
        <dbReference type="ARBA" id="ARBA00022989"/>
    </source>
</evidence>
<sequence length="304" mass="35395">MGNMLQGYGIFSYALLIFLCLHLEGQYYSYAKGCDFFQGSWVYDGVWAMWDWQSHITQVPTYDTSGCPFVEEEFDCQKNGQPDDQYLKYRWKPDACALPRIRIYHKFLIFQRIYMVHIQWGGHAEEVKGEKIIFVGDSLSLNQWQLLTCMLYAAVPQTHYTITRKEAISTFSLPDYDVSVTLSRNAFLVDLVNTVVGRVLKLDSIENGDAWRGYDMLIFNTWHWWLHKGSQQPWDYIEAGGEILKDMDRLVAFREGLTTWSKWVDNNVDFSNTKVFFQGISPTHYNGKIGMGQTQQLAMDKLNQ</sequence>
<reference evidence="11" key="2">
    <citation type="submission" date="2019-10" db="EMBL/GenBank/DDBJ databases">
        <title>A de novo genome assembly of a pear dwarfing rootstock.</title>
        <authorList>
            <person name="Wang F."/>
            <person name="Wang J."/>
            <person name="Li S."/>
            <person name="Zhang Y."/>
            <person name="Fang M."/>
            <person name="Ma L."/>
            <person name="Zhao Y."/>
            <person name="Jiang S."/>
        </authorList>
    </citation>
    <scope>NUCLEOTIDE SEQUENCE [LARGE SCALE GENOMIC DNA]</scope>
</reference>
<evidence type="ECO:0000256" key="6">
    <source>
        <dbReference type="ARBA" id="ARBA00023136"/>
    </source>
</evidence>
<dbReference type="AlphaFoldDB" id="A0A5N5FQS3"/>
<evidence type="ECO:0000256" key="7">
    <source>
        <dbReference type="SAM" id="SignalP"/>
    </source>
</evidence>
<feature type="signal peptide" evidence="7">
    <location>
        <begin position="1"/>
        <end position="25"/>
    </location>
</feature>
<evidence type="ECO:0000259" key="8">
    <source>
        <dbReference type="Pfam" id="PF13839"/>
    </source>
</evidence>
<keyword evidence="4" id="KW-0735">Signal-anchor</keyword>
<dbReference type="OrthoDB" id="630188at2759"/>
<protein>
    <submittedName>
        <fullName evidence="10">Protein trichome birefringence-like 37</fullName>
    </submittedName>
</protein>
<dbReference type="InterPro" id="IPR025846">
    <property type="entry name" value="TBL_N"/>
</dbReference>
<evidence type="ECO:0000256" key="2">
    <source>
        <dbReference type="ARBA" id="ARBA00007727"/>
    </source>
</evidence>
<dbReference type="EMBL" id="SMOL01000559">
    <property type="protein sequence ID" value="KAB2605478.1"/>
    <property type="molecule type" value="Genomic_DNA"/>
</dbReference>
<keyword evidence="5" id="KW-1133">Transmembrane helix</keyword>
<keyword evidence="3" id="KW-0812">Transmembrane</keyword>
<dbReference type="Proteomes" id="UP000327157">
    <property type="component" value="Chromosome 11"/>
</dbReference>
<comment type="caution">
    <text evidence="10">The sequence shown here is derived from an EMBL/GenBank/DDBJ whole genome shotgun (WGS) entry which is preliminary data.</text>
</comment>
<evidence type="ECO:0000313" key="10">
    <source>
        <dbReference type="EMBL" id="KAB2605478.1"/>
    </source>
</evidence>
<evidence type="ECO:0000256" key="1">
    <source>
        <dbReference type="ARBA" id="ARBA00004167"/>
    </source>
</evidence>
<dbReference type="GO" id="GO:0016413">
    <property type="term" value="F:O-acetyltransferase activity"/>
    <property type="evidence" value="ECO:0007669"/>
    <property type="project" value="InterPro"/>
</dbReference>
<dbReference type="InterPro" id="IPR026057">
    <property type="entry name" value="TBL_C"/>
</dbReference>
<keyword evidence="11" id="KW-1185">Reference proteome</keyword>
<evidence type="ECO:0000256" key="4">
    <source>
        <dbReference type="ARBA" id="ARBA00022968"/>
    </source>
</evidence>
<feature type="domain" description="Trichome birefringence-like N-terminal" evidence="9">
    <location>
        <begin position="33"/>
        <end position="96"/>
    </location>
</feature>
<comment type="similarity">
    <text evidence="2">Belongs to the PC-esterase family. TBL subfamily.</text>
</comment>